<comment type="caution">
    <text evidence="1">The sequence shown here is derived from an EMBL/GenBank/DDBJ whole genome shotgun (WGS) entry which is preliminary data.</text>
</comment>
<protein>
    <submittedName>
        <fullName evidence="1">Uncharacterized protein</fullName>
    </submittedName>
</protein>
<gene>
    <name evidence="1" type="ORF">GDO81_026745</name>
</gene>
<proteinExistence type="predicted"/>
<accession>A0AAV6Z505</accession>
<evidence type="ECO:0000313" key="1">
    <source>
        <dbReference type="EMBL" id="KAG8542417.1"/>
    </source>
</evidence>
<organism evidence="1 2">
    <name type="scientific">Engystomops pustulosus</name>
    <name type="common">Tungara frog</name>
    <name type="synonym">Physalaemus pustulosus</name>
    <dbReference type="NCBI Taxonomy" id="76066"/>
    <lineage>
        <taxon>Eukaryota</taxon>
        <taxon>Metazoa</taxon>
        <taxon>Chordata</taxon>
        <taxon>Craniata</taxon>
        <taxon>Vertebrata</taxon>
        <taxon>Euteleostomi</taxon>
        <taxon>Amphibia</taxon>
        <taxon>Batrachia</taxon>
        <taxon>Anura</taxon>
        <taxon>Neobatrachia</taxon>
        <taxon>Hyloidea</taxon>
        <taxon>Leptodactylidae</taxon>
        <taxon>Leiuperinae</taxon>
        <taxon>Engystomops</taxon>
    </lineage>
</organism>
<sequence length="123" mass="13607">MGHIYLPGPVAIQRRVLRRGFGSSGDSPRSCAQYPPGVAAALKSAGVHCPIPGAGKPVSSDIFFLKFCAFFRIRWVFQRPRPPISVACMLAPMRHNPTTCAKNPGQFRERRRKSVIFGKPDEK</sequence>
<reference evidence="1" key="1">
    <citation type="thesis" date="2020" institute="ProQuest LLC" country="789 East Eisenhower Parkway, Ann Arbor, MI, USA">
        <title>Comparative Genomics and Chromosome Evolution.</title>
        <authorList>
            <person name="Mudd A.B."/>
        </authorList>
    </citation>
    <scope>NUCLEOTIDE SEQUENCE</scope>
    <source>
        <strain evidence="1">237g6f4</strain>
        <tissue evidence="1">Blood</tissue>
    </source>
</reference>
<dbReference type="AlphaFoldDB" id="A0AAV6Z505"/>
<evidence type="ECO:0000313" key="2">
    <source>
        <dbReference type="Proteomes" id="UP000824782"/>
    </source>
</evidence>
<name>A0AAV6Z505_ENGPU</name>
<dbReference type="Proteomes" id="UP000824782">
    <property type="component" value="Unassembled WGS sequence"/>
</dbReference>
<dbReference type="EMBL" id="WNYA01005003">
    <property type="protein sequence ID" value="KAG8542417.1"/>
    <property type="molecule type" value="Genomic_DNA"/>
</dbReference>
<keyword evidence="2" id="KW-1185">Reference proteome</keyword>